<dbReference type="AlphaFoldDB" id="M1Q1Y9"/>
<evidence type="ECO:0000256" key="4">
    <source>
        <dbReference type="ARBA" id="ARBA00022989"/>
    </source>
</evidence>
<evidence type="ECO:0000256" key="1">
    <source>
        <dbReference type="ARBA" id="ARBA00004651"/>
    </source>
</evidence>
<dbReference type="Pfam" id="PF13396">
    <property type="entry name" value="PLDc_N"/>
    <property type="match status" value="1"/>
</dbReference>
<evidence type="ECO:0000259" key="7">
    <source>
        <dbReference type="Pfam" id="PF13396"/>
    </source>
</evidence>
<comment type="subcellular location">
    <subcellularLocation>
        <location evidence="1">Cell membrane</location>
        <topology evidence="1">Multi-pass membrane protein</topology>
    </subcellularLocation>
</comment>
<feature type="domain" description="Cardiolipin synthase N-terminal" evidence="7">
    <location>
        <begin position="37"/>
        <end position="80"/>
    </location>
</feature>
<gene>
    <name evidence="8" type="ORF">FLSS-30_0041</name>
</gene>
<evidence type="ECO:0000256" key="5">
    <source>
        <dbReference type="ARBA" id="ARBA00023136"/>
    </source>
</evidence>
<proteinExistence type="predicted"/>
<evidence type="ECO:0000313" key="8">
    <source>
        <dbReference type="EMBL" id="AGF93272.1"/>
    </source>
</evidence>
<organism evidence="8">
    <name type="scientific">uncultured organism</name>
    <dbReference type="NCBI Taxonomy" id="155900"/>
    <lineage>
        <taxon>unclassified sequences</taxon>
        <taxon>environmental samples</taxon>
    </lineage>
</organism>
<keyword evidence="5 6" id="KW-0472">Membrane</keyword>
<sequence length="89" mass="10386">MNNNYIILFLGGKKLFGAMGFPFYMLIFILIGILATVFWIWMLIDCATKEPSQGNDKVVWIIIIVFTQVIGALIYYFVRRPKRKAEFDE</sequence>
<dbReference type="InterPro" id="IPR027379">
    <property type="entry name" value="CLS_N"/>
</dbReference>
<feature type="transmembrane region" description="Helical" evidence="6">
    <location>
        <begin position="59"/>
        <end position="78"/>
    </location>
</feature>
<accession>M1Q1Y9</accession>
<reference evidence="8" key="1">
    <citation type="journal article" date="2013" name="Syst. Appl. Microbiol.">
        <title>New insights into the archaeal diversity of a hypersaline microbial mat obtained by a metagenomic approach.</title>
        <authorList>
            <person name="Lopez-Lopez A."/>
            <person name="Richter M."/>
            <person name="Pena A."/>
            <person name="Tamames J."/>
            <person name="Rossello-Mora R."/>
        </authorList>
    </citation>
    <scope>NUCLEOTIDE SEQUENCE</scope>
</reference>
<evidence type="ECO:0000256" key="6">
    <source>
        <dbReference type="SAM" id="Phobius"/>
    </source>
</evidence>
<evidence type="ECO:0000256" key="2">
    <source>
        <dbReference type="ARBA" id="ARBA00022475"/>
    </source>
</evidence>
<keyword evidence="3 6" id="KW-0812">Transmembrane</keyword>
<evidence type="ECO:0000256" key="3">
    <source>
        <dbReference type="ARBA" id="ARBA00022692"/>
    </source>
</evidence>
<keyword evidence="2" id="KW-1003">Cell membrane</keyword>
<keyword evidence="4 6" id="KW-1133">Transmembrane helix</keyword>
<dbReference type="EMBL" id="JX684086">
    <property type="protein sequence ID" value="AGF93272.1"/>
    <property type="molecule type" value="Genomic_DNA"/>
</dbReference>
<protein>
    <recommendedName>
        <fullName evidence="7">Cardiolipin synthase N-terminal domain-containing protein</fullName>
    </recommendedName>
</protein>
<feature type="transmembrane region" description="Helical" evidence="6">
    <location>
        <begin position="21"/>
        <end position="44"/>
    </location>
</feature>
<dbReference type="GO" id="GO:0005886">
    <property type="term" value="C:plasma membrane"/>
    <property type="evidence" value="ECO:0007669"/>
    <property type="project" value="UniProtKB-SubCell"/>
</dbReference>
<name>M1Q1Y9_9ZZZZ</name>